<feature type="compositionally biased region" description="Basic and acidic residues" evidence="1">
    <location>
        <begin position="249"/>
        <end position="262"/>
    </location>
</feature>
<dbReference type="SUPFAM" id="SSF142921">
    <property type="entry name" value="WGR domain-like"/>
    <property type="match status" value="1"/>
</dbReference>
<evidence type="ECO:0000313" key="3">
    <source>
        <dbReference type="EMBL" id="CAB9531759.1"/>
    </source>
</evidence>
<feature type="region of interest" description="Disordered" evidence="1">
    <location>
        <begin position="25"/>
        <end position="55"/>
    </location>
</feature>
<dbReference type="PROSITE" id="PS51977">
    <property type="entry name" value="WGR"/>
    <property type="match status" value="1"/>
</dbReference>
<comment type="caution">
    <text evidence="3">The sequence shown here is derived from an EMBL/GenBank/DDBJ whole genome shotgun (WGS) entry which is preliminary data.</text>
</comment>
<feature type="domain" description="WGR" evidence="2">
    <location>
        <begin position="1"/>
        <end position="43"/>
    </location>
</feature>
<feature type="compositionally biased region" description="Low complexity" evidence="1">
    <location>
        <begin position="121"/>
        <end position="137"/>
    </location>
</feature>
<reference evidence="3" key="1">
    <citation type="submission" date="2020-06" db="EMBL/GenBank/DDBJ databases">
        <authorList>
            <consortium name="Plant Systems Biology data submission"/>
        </authorList>
    </citation>
    <scope>NUCLEOTIDE SEQUENCE</scope>
    <source>
        <strain evidence="3">D6</strain>
    </source>
</reference>
<accession>A0A9N8F4X1</accession>
<feature type="non-terminal residue" evidence="3">
    <location>
        <position position="262"/>
    </location>
</feature>
<feature type="compositionally biased region" description="Polar residues" evidence="1">
    <location>
        <begin position="151"/>
        <end position="161"/>
    </location>
</feature>
<evidence type="ECO:0000313" key="4">
    <source>
        <dbReference type="Proteomes" id="UP001153069"/>
    </source>
</evidence>
<protein>
    <recommendedName>
        <fullName evidence="2">WGR domain-containing protein</fullName>
    </recommendedName>
</protein>
<organism evidence="3 4">
    <name type="scientific">Seminavis robusta</name>
    <dbReference type="NCBI Taxonomy" id="568900"/>
    <lineage>
        <taxon>Eukaryota</taxon>
        <taxon>Sar</taxon>
        <taxon>Stramenopiles</taxon>
        <taxon>Ochrophyta</taxon>
        <taxon>Bacillariophyta</taxon>
        <taxon>Bacillariophyceae</taxon>
        <taxon>Bacillariophycidae</taxon>
        <taxon>Naviculales</taxon>
        <taxon>Naviculaceae</taxon>
        <taxon>Seminavis</taxon>
    </lineage>
</organism>
<dbReference type="Proteomes" id="UP001153069">
    <property type="component" value="Unassembled WGS sequence"/>
</dbReference>
<feature type="region of interest" description="Disordered" evidence="1">
    <location>
        <begin position="79"/>
        <end position="262"/>
    </location>
</feature>
<sequence length="262" mass="28026">AKLDGPFDDEDEAKAAFKKIFKSKTGAAWGDAEPGSEPRKGKYAHLATAGSGGSANAQWYNREVEESITENAPIKASAASVAAQSKQTHVAPVSPRKERATSGLGLRDKPSSDKALKIGRKQAAATKLQQKQTTTKAEGLNRPKNKRNETSTKTVATTSPDESNDEVVYMATYNPHSPTRQWDINDDSSSGGSSPPPASYSDENDLSSEDAALHGAIYESTQAASPPRAVKNPPHNWLRTASLQDSGSDCDKAEGRDFHPFL</sequence>
<name>A0A9N8F4X1_9STRA</name>
<dbReference type="EMBL" id="CAICTM010003945">
    <property type="protein sequence ID" value="CAB9531759.1"/>
    <property type="molecule type" value="Genomic_DNA"/>
</dbReference>
<gene>
    <name evidence="3" type="ORF">SEMRO_3947_G352090.1</name>
</gene>
<proteinExistence type="predicted"/>
<dbReference type="InterPro" id="IPR036930">
    <property type="entry name" value="WGR_dom_sf"/>
</dbReference>
<evidence type="ECO:0000256" key="1">
    <source>
        <dbReference type="SAM" id="MobiDB-lite"/>
    </source>
</evidence>
<evidence type="ECO:0000259" key="2">
    <source>
        <dbReference type="PROSITE" id="PS51977"/>
    </source>
</evidence>
<keyword evidence="4" id="KW-1185">Reference proteome</keyword>
<dbReference type="InterPro" id="IPR008893">
    <property type="entry name" value="WGR_domain"/>
</dbReference>
<feature type="compositionally biased region" description="Basic and acidic residues" evidence="1">
    <location>
        <begin position="95"/>
        <end position="116"/>
    </location>
</feature>
<dbReference type="AlphaFoldDB" id="A0A9N8F4X1"/>